<accession>A0A5J5C926</accession>
<evidence type="ECO:0000256" key="2">
    <source>
        <dbReference type="ARBA" id="ARBA00004370"/>
    </source>
</evidence>
<evidence type="ECO:0000256" key="6">
    <source>
        <dbReference type="ARBA" id="ARBA00022786"/>
    </source>
</evidence>
<dbReference type="GO" id="GO:0005737">
    <property type="term" value="C:cytoplasm"/>
    <property type="evidence" value="ECO:0007669"/>
    <property type="project" value="TreeGrafter"/>
</dbReference>
<dbReference type="AlphaFoldDB" id="A0A5J5C926"/>
<proteinExistence type="predicted"/>
<dbReference type="EC" id="2.3.2.27" evidence="4"/>
<dbReference type="EMBL" id="VOFY01001912">
    <property type="protein sequence ID" value="KAA8577805.1"/>
    <property type="molecule type" value="Genomic_DNA"/>
</dbReference>
<sequence length="51" mass="5611">MDLHLVLCLTKPRVTYNEDVLAKDAGECAICWRSWSRETPSLACPASASTT</sequence>
<comment type="pathway">
    <text evidence="3">Protein modification; protein ubiquitination.</text>
</comment>
<dbReference type="PANTHER" id="PTHR46661:SF3">
    <property type="entry name" value="E3 UBIQUITIN-PROTEIN LIGASE ZNRF2"/>
    <property type="match status" value="1"/>
</dbReference>
<evidence type="ECO:0000313" key="9">
    <source>
        <dbReference type="Proteomes" id="UP000327493"/>
    </source>
</evidence>
<dbReference type="GO" id="GO:0061630">
    <property type="term" value="F:ubiquitin protein ligase activity"/>
    <property type="evidence" value="ECO:0007669"/>
    <property type="project" value="UniProtKB-EC"/>
</dbReference>
<keyword evidence="9" id="KW-1185">Reference proteome</keyword>
<feature type="non-terminal residue" evidence="8">
    <location>
        <position position="51"/>
    </location>
</feature>
<gene>
    <name evidence="8" type="ORF">FQN60_011540</name>
</gene>
<evidence type="ECO:0000313" key="8">
    <source>
        <dbReference type="EMBL" id="KAA8577805.1"/>
    </source>
</evidence>
<comment type="caution">
    <text evidence="8">The sequence shown here is derived from an EMBL/GenBank/DDBJ whole genome shotgun (WGS) entry which is preliminary data.</text>
</comment>
<dbReference type="GO" id="GO:0070936">
    <property type="term" value="P:protein K48-linked ubiquitination"/>
    <property type="evidence" value="ECO:0007669"/>
    <property type="project" value="TreeGrafter"/>
</dbReference>
<evidence type="ECO:0000256" key="4">
    <source>
        <dbReference type="ARBA" id="ARBA00012483"/>
    </source>
</evidence>
<dbReference type="InterPro" id="IPR051878">
    <property type="entry name" value="ZNRF_ubiq-protein_ligase"/>
</dbReference>
<dbReference type="GO" id="GO:0016020">
    <property type="term" value="C:membrane"/>
    <property type="evidence" value="ECO:0007669"/>
    <property type="project" value="UniProtKB-SubCell"/>
</dbReference>
<keyword evidence="7" id="KW-0472">Membrane</keyword>
<reference evidence="8 9" key="1">
    <citation type="submission" date="2019-08" db="EMBL/GenBank/DDBJ databases">
        <title>A chromosome-level genome assembly, high-density linkage maps, and genome scans reveal the genomic architecture of hybrid incompatibilities underlying speciation via character displacement in darters (Percidae: Etheostominae).</title>
        <authorList>
            <person name="Moran R.L."/>
            <person name="Catchen J.M."/>
            <person name="Fuller R.C."/>
        </authorList>
    </citation>
    <scope>NUCLEOTIDE SEQUENCE [LARGE SCALE GENOMIC DNA]</scope>
    <source>
        <strain evidence="8">EspeVRDwgs_2016</strain>
        <tissue evidence="8">Muscle</tissue>
    </source>
</reference>
<evidence type="ECO:0000256" key="5">
    <source>
        <dbReference type="ARBA" id="ARBA00022679"/>
    </source>
</evidence>
<comment type="subcellular location">
    <subcellularLocation>
        <location evidence="2">Membrane</location>
    </subcellularLocation>
</comment>
<dbReference type="GO" id="GO:0043161">
    <property type="term" value="P:proteasome-mediated ubiquitin-dependent protein catabolic process"/>
    <property type="evidence" value="ECO:0007669"/>
    <property type="project" value="TreeGrafter"/>
</dbReference>
<keyword evidence="6" id="KW-0833">Ubl conjugation pathway</keyword>
<name>A0A5J5C926_9PERO</name>
<keyword evidence="5" id="KW-0808">Transferase</keyword>
<organism evidence="8 9">
    <name type="scientific">Etheostoma spectabile</name>
    <name type="common">orangethroat darter</name>
    <dbReference type="NCBI Taxonomy" id="54343"/>
    <lineage>
        <taxon>Eukaryota</taxon>
        <taxon>Metazoa</taxon>
        <taxon>Chordata</taxon>
        <taxon>Craniata</taxon>
        <taxon>Vertebrata</taxon>
        <taxon>Euteleostomi</taxon>
        <taxon>Actinopterygii</taxon>
        <taxon>Neopterygii</taxon>
        <taxon>Teleostei</taxon>
        <taxon>Neoteleostei</taxon>
        <taxon>Acanthomorphata</taxon>
        <taxon>Eupercaria</taxon>
        <taxon>Perciformes</taxon>
        <taxon>Percoidei</taxon>
        <taxon>Percidae</taxon>
        <taxon>Etheostomatinae</taxon>
        <taxon>Etheostoma</taxon>
    </lineage>
</organism>
<dbReference type="Proteomes" id="UP000327493">
    <property type="component" value="Unassembled WGS sequence"/>
</dbReference>
<evidence type="ECO:0000256" key="3">
    <source>
        <dbReference type="ARBA" id="ARBA00004906"/>
    </source>
</evidence>
<protein>
    <recommendedName>
        <fullName evidence="4">RING-type E3 ubiquitin transferase</fullName>
        <ecNumber evidence="4">2.3.2.27</ecNumber>
    </recommendedName>
</protein>
<evidence type="ECO:0000256" key="1">
    <source>
        <dbReference type="ARBA" id="ARBA00000900"/>
    </source>
</evidence>
<dbReference type="PANTHER" id="PTHR46661">
    <property type="entry name" value="E3 UBIQUITIN-PROTEIN LIGASE ZNRF1-LIKE PROTEIN"/>
    <property type="match status" value="1"/>
</dbReference>
<comment type="catalytic activity">
    <reaction evidence="1">
        <text>S-ubiquitinyl-[E2 ubiquitin-conjugating enzyme]-L-cysteine + [acceptor protein]-L-lysine = [E2 ubiquitin-conjugating enzyme]-L-cysteine + N(6)-ubiquitinyl-[acceptor protein]-L-lysine.</text>
        <dbReference type="EC" id="2.3.2.27"/>
    </reaction>
</comment>
<evidence type="ECO:0000256" key="7">
    <source>
        <dbReference type="ARBA" id="ARBA00023136"/>
    </source>
</evidence>